<keyword evidence="3" id="KW-0285">Flavoprotein</keyword>
<dbReference type="Proteomes" id="UP001172684">
    <property type="component" value="Unassembled WGS sequence"/>
</dbReference>
<dbReference type="SUPFAM" id="SSF56176">
    <property type="entry name" value="FAD-binding/transporter-associated domain-like"/>
    <property type="match status" value="1"/>
</dbReference>
<dbReference type="Pfam" id="PF01565">
    <property type="entry name" value="FAD_binding_4"/>
    <property type="match status" value="1"/>
</dbReference>
<dbReference type="Pfam" id="PF08031">
    <property type="entry name" value="BBE"/>
    <property type="match status" value="1"/>
</dbReference>
<name>A0ABQ9P5B7_9PEZI</name>
<protein>
    <recommendedName>
        <fullName evidence="7">FAD-binding PCMH-type domain-containing protein</fullName>
    </recommendedName>
</protein>
<evidence type="ECO:0000256" key="6">
    <source>
        <dbReference type="SAM" id="SignalP"/>
    </source>
</evidence>
<evidence type="ECO:0000256" key="4">
    <source>
        <dbReference type="ARBA" id="ARBA00022827"/>
    </source>
</evidence>
<keyword evidence="4" id="KW-0274">FAD</keyword>
<dbReference type="Gene3D" id="3.40.462.20">
    <property type="match status" value="1"/>
</dbReference>
<evidence type="ECO:0000256" key="1">
    <source>
        <dbReference type="ARBA" id="ARBA00001974"/>
    </source>
</evidence>
<evidence type="ECO:0000256" key="3">
    <source>
        <dbReference type="ARBA" id="ARBA00022630"/>
    </source>
</evidence>
<feature type="signal peptide" evidence="6">
    <location>
        <begin position="1"/>
        <end position="18"/>
    </location>
</feature>
<dbReference type="InterPro" id="IPR016169">
    <property type="entry name" value="FAD-bd_PCMH_sub2"/>
</dbReference>
<proteinExistence type="inferred from homology"/>
<evidence type="ECO:0000256" key="2">
    <source>
        <dbReference type="ARBA" id="ARBA00005466"/>
    </source>
</evidence>
<keyword evidence="5" id="KW-0560">Oxidoreductase</keyword>
<evidence type="ECO:0000313" key="9">
    <source>
        <dbReference type="Proteomes" id="UP001172684"/>
    </source>
</evidence>
<organism evidence="8 9">
    <name type="scientific">Coniosporium apollinis</name>
    <dbReference type="NCBI Taxonomy" id="61459"/>
    <lineage>
        <taxon>Eukaryota</taxon>
        <taxon>Fungi</taxon>
        <taxon>Dikarya</taxon>
        <taxon>Ascomycota</taxon>
        <taxon>Pezizomycotina</taxon>
        <taxon>Dothideomycetes</taxon>
        <taxon>Dothideomycetes incertae sedis</taxon>
        <taxon>Coniosporium</taxon>
    </lineage>
</organism>
<dbReference type="PANTHER" id="PTHR42973:SF39">
    <property type="entry name" value="FAD-BINDING PCMH-TYPE DOMAIN-CONTAINING PROTEIN"/>
    <property type="match status" value="1"/>
</dbReference>
<gene>
    <name evidence="8" type="ORF">H2201_000152</name>
</gene>
<dbReference type="Gene3D" id="3.30.465.10">
    <property type="match status" value="1"/>
</dbReference>
<dbReference type="InterPro" id="IPR036318">
    <property type="entry name" value="FAD-bd_PCMH-like_sf"/>
</dbReference>
<accession>A0ABQ9P5B7</accession>
<dbReference type="PANTHER" id="PTHR42973">
    <property type="entry name" value="BINDING OXIDOREDUCTASE, PUTATIVE (AFU_ORTHOLOGUE AFUA_1G17690)-RELATED"/>
    <property type="match status" value="1"/>
</dbReference>
<evidence type="ECO:0000313" key="8">
    <source>
        <dbReference type="EMBL" id="KAJ9669767.1"/>
    </source>
</evidence>
<comment type="caution">
    <text evidence="8">The sequence shown here is derived from an EMBL/GenBank/DDBJ whole genome shotgun (WGS) entry which is preliminary data.</text>
</comment>
<feature type="chain" id="PRO_5046340588" description="FAD-binding PCMH-type domain-containing protein" evidence="6">
    <location>
        <begin position="19"/>
        <end position="534"/>
    </location>
</feature>
<dbReference type="InterPro" id="IPR016167">
    <property type="entry name" value="FAD-bd_PCMH_sub1"/>
</dbReference>
<dbReference type="PROSITE" id="PS51387">
    <property type="entry name" value="FAD_PCMH"/>
    <property type="match status" value="1"/>
</dbReference>
<dbReference type="InterPro" id="IPR016166">
    <property type="entry name" value="FAD-bd_PCMH"/>
</dbReference>
<keyword evidence="6" id="KW-0732">Signal</keyword>
<comment type="similarity">
    <text evidence="2">Belongs to the oxygen-dependent FAD-linked oxidoreductase family.</text>
</comment>
<keyword evidence="9" id="KW-1185">Reference proteome</keyword>
<dbReference type="EMBL" id="JAPDRL010000001">
    <property type="protein sequence ID" value="KAJ9669767.1"/>
    <property type="molecule type" value="Genomic_DNA"/>
</dbReference>
<sequence>MLRSTFILYALWASVATAASVPKDLKACVQKAFAASDPDKRIVSPGDATYTDARMGEKIQFDEFPALIAYAKEVSEVGPLVKCALKAGYKPVARAGGHHFLAYSALNNSLVIDLAHVNHVQVSADKKTAAVGSGIRLGGLYTALGAYGATFVGGICPTVGLGGLISAGGFGMQMRALGMAADYVASAKVILADGTTVVASPTSHPDLFWAIRGGGGGTYGIVVEYTLKLSTFPRSAMLYLSWNETWNKTGNVRYDVAKRFLAWGPAQPKEFTSQVNVFKNSIQVVGWYLGGSAQQLGQIVNASGLLEIGSPQVVVSGGCNTDNSRLFGYTTFECLPDDQVDASIMNVIPEPYSKYADNAQFTYEEVPKSSTRDQAWPWQRTRRLSKSFFMQKSKPLTDDVLKAVVDRIGQADDGAQAWGEWHAWNLSSTDTGSAFAWRHQALAHLEFIAEGSEDAVVQEMREQWFADVEGLLRPAVGPASYPGFMDADISVNPLTAYYGSNVCRLVGIKSKYDPGNVFTNPSAIPPKAPQGISC</sequence>
<reference evidence="8" key="1">
    <citation type="submission" date="2022-10" db="EMBL/GenBank/DDBJ databases">
        <title>Culturing micro-colonial fungi from biological soil crusts in the Mojave desert and describing Neophaeococcomyces mojavensis, and introducing the new genera and species Taxawa tesnikishii.</title>
        <authorList>
            <person name="Kurbessoian T."/>
            <person name="Stajich J.E."/>
        </authorList>
    </citation>
    <scope>NUCLEOTIDE SEQUENCE</scope>
    <source>
        <strain evidence="8">TK_1</strain>
    </source>
</reference>
<evidence type="ECO:0000256" key="5">
    <source>
        <dbReference type="ARBA" id="ARBA00023002"/>
    </source>
</evidence>
<evidence type="ECO:0000259" key="7">
    <source>
        <dbReference type="PROSITE" id="PS51387"/>
    </source>
</evidence>
<feature type="domain" description="FAD-binding PCMH-type" evidence="7">
    <location>
        <begin position="61"/>
        <end position="232"/>
    </location>
</feature>
<dbReference type="InterPro" id="IPR012951">
    <property type="entry name" value="BBE"/>
</dbReference>
<dbReference type="Gene3D" id="3.30.43.10">
    <property type="entry name" value="Uridine Diphospho-n-acetylenolpyruvylglucosamine Reductase, domain 2"/>
    <property type="match status" value="1"/>
</dbReference>
<comment type="cofactor">
    <cofactor evidence="1">
        <name>FAD</name>
        <dbReference type="ChEBI" id="CHEBI:57692"/>
    </cofactor>
</comment>
<dbReference type="InterPro" id="IPR050416">
    <property type="entry name" value="FAD-linked_Oxidoreductase"/>
</dbReference>
<dbReference type="InterPro" id="IPR006094">
    <property type="entry name" value="Oxid_FAD_bind_N"/>
</dbReference>